<accession>A0ACB8RVU2</accession>
<keyword evidence="2" id="KW-1185">Reference proteome</keyword>
<dbReference type="EMBL" id="MU275893">
    <property type="protein sequence ID" value="KAI0048018.1"/>
    <property type="molecule type" value="Genomic_DNA"/>
</dbReference>
<organism evidence="1 2">
    <name type="scientific">Auriscalpium vulgare</name>
    <dbReference type="NCBI Taxonomy" id="40419"/>
    <lineage>
        <taxon>Eukaryota</taxon>
        <taxon>Fungi</taxon>
        <taxon>Dikarya</taxon>
        <taxon>Basidiomycota</taxon>
        <taxon>Agaricomycotina</taxon>
        <taxon>Agaricomycetes</taxon>
        <taxon>Russulales</taxon>
        <taxon>Auriscalpiaceae</taxon>
        <taxon>Auriscalpium</taxon>
    </lineage>
</organism>
<gene>
    <name evidence="1" type="ORF">FA95DRAFT_1595353</name>
</gene>
<evidence type="ECO:0000313" key="1">
    <source>
        <dbReference type="EMBL" id="KAI0048018.1"/>
    </source>
</evidence>
<sequence>MNDYTQFNFQHAGYDDTTPPDAMNQGYFHPFYDPSQYQPQPLPYGFPQAPYGFPPAPYNYNPHHGNGDYLTSTQPAEVIPAQAYCDGSRQNPAPYQPPSWGPAPTSTYDQGGARAVTFASFAPQWQPLGVPPHPYAYGHAQTDAYPVQSGLGAQTNAYQPSVYAHASAAAAAAPAAAPVPVHAPQLVSLLPPPQAQSQAAMTPIPSTTLAQRIRRQRRPQEGHLGAMVQATGTNMRVFSQYEDGAPPLQGYSMMPPPSQTGAGAASGSSNGGPVRRRREKTRSSPIPTASQPTSTNTSGATMKSEFELMTKDLGQDAEPLVRKHRCARCKQGTNKPIKPQHMPKHLFSKTHIRVLPRPLQEVVPIYVCAMFPECTNVGSRQDRAKTHQVKCPMYKDAHGTASVNAPSMNLLELARKLFQAGKIDCNPDADELKGENLADMVWKAPRAAQTTASRPSSPSEIGAASSSGSSSSPASTSDVSIFDISRNPSPSTAKSSPALPAPQAAAADALSCVAHTPPAVAAHLLPTPARVADVLGDAIDGAPVYAAKHPDEVDWLDPALSSASFSAPISYGFPSDAEKYAAANEFVLSQWAAARANDSTS</sequence>
<comment type="caution">
    <text evidence="1">The sequence shown here is derived from an EMBL/GenBank/DDBJ whole genome shotgun (WGS) entry which is preliminary data.</text>
</comment>
<name>A0ACB8RVU2_9AGAM</name>
<reference evidence="1" key="1">
    <citation type="submission" date="2021-02" db="EMBL/GenBank/DDBJ databases">
        <authorList>
            <consortium name="DOE Joint Genome Institute"/>
            <person name="Ahrendt S."/>
            <person name="Looney B.P."/>
            <person name="Miyauchi S."/>
            <person name="Morin E."/>
            <person name="Drula E."/>
            <person name="Courty P.E."/>
            <person name="Chicoki N."/>
            <person name="Fauchery L."/>
            <person name="Kohler A."/>
            <person name="Kuo A."/>
            <person name="Labutti K."/>
            <person name="Pangilinan J."/>
            <person name="Lipzen A."/>
            <person name="Riley R."/>
            <person name="Andreopoulos W."/>
            <person name="He G."/>
            <person name="Johnson J."/>
            <person name="Barry K.W."/>
            <person name="Grigoriev I.V."/>
            <person name="Nagy L."/>
            <person name="Hibbett D."/>
            <person name="Henrissat B."/>
            <person name="Matheny P.B."/>
            <person name="Labbe J."/>
            <person name="Martin F."/>
        </authorList>
    </citation>
    <scope>NUCLEOTIDE SEQUENCE</scope>
    <source>
        <strain evidence="1">FP105234-sp</strain>
    </source>
</reference>
<reference evidence="1" key="2">
    <citation type="journal article" date="2022" name="New Phytol.">
        <title>Evolutionary transition to the ectomycorrhizal habit in the genomes of a hyperdiverse lineage of mushroom-forming fungi.</title>
        <authorList>
            <person name="Looney B."/>
            <person name="Miyauchi S."/>
            <person name="Morin E."/>
            <person name="Drula E."/>
            <person name="Courty P.E."/>
            <person name="Kohler A."/>
            <person name="Kuo A."/>
            <person name="LaButti K."/>
            <person name="Pangilinan J."/>
            <person name="Lipzen A."/>
            <person name="Riley R."/>
            <person name="Andreopoulos W."/>
            <person name="He G."/>
            <person name="Johnson J."/>
            <person name="Nolan M."/>
            <person name="Tritt A."/>
            <person name="Barry K.W."/>
            <person name="Grigoriev I.V."/>
            <person name="Nagy L.G."/>
            <person name="Hibbett D."/>
            <person name="Henrissat B."/>
            <person name="Matheny P.B."/>
            <person name="Labbe J."/>
            <person name="Martin F.M."/>
        </authorList>
    </citation>
    <scope>NUCLEOTIDE SEQUENCE</scope>
    <source>
        <strain evidence="1">FP105234-sp</strain>
    </source>
</reference>
<dbReference type="Proteomes" id="UP000814033">
    <property type="component" value="Unassembled WGS sequence"/>
</dbReference>
<evidence type="ECO:0000313" key="2">
    <source>
        <dbReference type="Proteomes" id="UP000814033"/>
    </source>
</evidence>
<proteinExistence type="predicted"/>
<protein>
    <submittedName>
        <fullName evidence="1">Uncharacterized protein</fullName>
    </submittedName>
</protein>